<gene>
    <name evidence="1" type="ORF">PMG71_22705</name>
</gene>
<protein>
    <submittedName>
        <fullName evidence="1">Uncharacterized protein</fullName>
    </submittedName>
</protein>
<reference evidence="1 2" key="1">
    <citation type="submission" date="2023-01" db="EMBL/GenBank/DDBJ databases">
        <title>Novel diversity within Roseofilum (Cyanobacteria; Desertifilaceae) from marine benthic mats with descriptions of four novel species.</title>
        <authorList>
            <person name="Wang Y."/>
            <person name="Berthold D.E."/>
            <person name="Hu J."/>
            <person name="Lefler F.W."/>
            <person name="Laughinghouse H.D. IV."/>
        </authorList>
    </citation>
    <scope>NUCLEOTIDE SEQUENCE [LARGE SCALE GENOMIC DNA]</scope>
    <source>
        <strain evidence="1 2">BLCC-M154</strain>
    </source>
</reference>
<evidence type="ECO:0000313" key="2">
    <source>
        <dbReference type="Proteomes" id="UP001235303"/>
    </source>
</evidence>
<dbReference type="EMBL" id="JAQOSP010000147">
    <property type="protein sequence ID" value="MDJ1172245.1"/>
    <property type="molecule type" value="Genomic_DNA"/>
</dbReference>
<comment type="caution">
    <text evidence="1">The sequence shown here is derived from an EMBL/GenBank/DDBJ whole genome shotgun (WGS) entry which is preliminary data.</text>
</comment>
<name>A0ABT7AZA5_9CYAN</name>
<accession>A0ABT7AZA5</accession>
<dbReference type="Proteomes" id="UP001235303">
    <property type="component" value="Unassembled WGS sequence"/>
</dbReference>
<keyword evidence="2" id="KW-1185">Reference proteome</keyword>
<sequence length="76" mass="8748">MKKRSEKIESQPKAHHLIQSMEDVETVMSIDPKRQMVQAVSPVPSGVNSELSLLLHLEFFLLLCLHLLVLCQLKRR</sequence>
<proteinExistence type="predicted"/>
<dbReference type="RefSeq" id="WP_283755993.1">
    <property type="nucleotide sequence ID" value="NZ_JAQOSP010000147.1"/>
</dbReference>
<organism evidence="1 2">
    <name type="scientific">Roseofilum acuticapitatum BLCC-M154</name>
    <dbReference type="NCBI Taxonomy" id="3022444"/>
    <lineage>
        <taxon>Bacteria</taxon>
        <taxon>Bacillati</taxon>
        <taxon>Cyanobacteriota</taxon>
        <taxon>Cyanophyceae</taxon>
        <taxon>Desertifilales</taxon>
        <taxon>Desertifilaceae</taxon>
        <taxon>Roseofilum</taxon>
        <taxon>Roseofilum acuticapitatum</taxon>
    </lineage>
</organism>
<evidence type="ECO:0000313" key="1">
    <source>
        <dbReference type="EMBL" id="MDJ1172245.1"/>
    </source>
</evidence>